<dbReference type="InterPro" id="IPR001433">
    <property type="entry name" value="OxRdtase_FAD/NAD-bd"/>
</dbReference>
<evidence type="ECO:0000256" key="1">
    <source>
        <dbReference type="ARBA" id="ARBA00001974"/>
    </source>
</evidence>
<dbReference type="SUPFAM" id="SSF52343">
    <property type="entry name" value="Ferredoxin reductase-like, C-terminal NADP-linked domain"/>
    <property type="match status" value="1"/>
</dbReference>
<dbReference type="InterPro" id="IPR001834">
    <property type="entry name" value="CBR-like"/>
</dbReference>
<comment type="cofactor">
    <cofactor evidence="1 11 12">
        <name>FAD</name>
        <dbReference type="ChEBI" id="CHEBI:57692"/>
    </cofactor>
</comment>
<keyword evidence="5" id="KW-0472">Membrane</keyword>
<dbReference type="InterPro" id="IPR017927">
    <property type="entry name" value="FAD-bd_FR_type"/>
</dbReference>
<comment type="caution">
    <text evidence="18">The sequence shown here is derived from an EMBL/GenBank/DDBJ whole genome shotgun (WGS) entry which is preliminary data.</text>
</comment>
<evidence type="ECO:0000256" key="9">
    <source>
        <dbReference type="ARBA" id="ARBA00023128"/>
    </source>
</evidence>
<dbReference type="PRINTS" id="PR00371">
    <property type="entry name" value="FPNCR"/>
</dbReference>
<evidence type="ECO:0000256" key="12">
    <source>
        <dbReference type="RuleBase" id="RU361226"/>
    </source>
</evidence>
<comment type="catalytic activity">
    <reaction evidence="10 12">
        <text>2 Fe(III)-[cytochrome b5] + NADH = 2 Fe(II)-[cytochrome b5] + NAD(+) + H(+)</text>
        <dbReference type="Rhea" id="RHEA:46680"/>
        <dbReference type="Rhea" id="RHEA-COMP:10438"/>
        <dbReference type="Rhea" id="RHEA-COMP:10439"/>
        <dbReference type="ChEBI" id="CHEBI:15378"/>
        <dbReference type="ChEBI" id="CHEBI:29033"/>
        <dbReference type="ChEBI" id="CHEBI:29034"/>
        <dbReference type="ChEBI" id="CHEBI:57540"/>
        <dbReference type="ChEBI" id="CHEBI:57945"/>
        <dbReference type="EC" id="1.6.2.2"/>
    </reaction>
</comment>
<dbReference type="SUPFAM" id="SSF63380">
    <property type="entry name" value="Riboflavin synthase domain-like"/>
    <property type="match status" value="1"/>
</dbReference>
<evidence type="ECO:0000256" key="3">
    <source>
        <dbReference type="ARBA" id="ARBA00006105"/>
    </source>
</evidence>
<evidence type="ECO:0000313" key="18">
    <source>
        <dbReference type="EMBL" id="TIC70714.1"/>
    </source>
</evidence>
<feature type="binding site" evidence="11">
    <location>
        <position position="137"/>
    </location>
    <ligand>
        <name>FAD</name>
        <dbReference type="ChEBI" id="CHEBI:57692"/>
    </ligand>
</feature>
<keyword evidence="5" id="KW-1000">Mitochondrion outer membrane</keyword>
<evidence type="ECO:0000256" key="2">
    <source>
        <dbReference type="ARBA" id="ARBA00004572"/>
    </source>
</evidence>
<dbReference type="PROSITE" id="PS51384">
    <property type="entry name" value="FAD_FR"/>
    <property type="match status" value="1"/>
</dbReference>
<dbReference type="OMA" id="NNFDEPG"/>
<proteinExistence type="inferred from homology"/>
<feature type="binding site" evidence="11">
    <location>
        <position position="95"/>
    </location>
    <ligand>
        <name>FAD</name>
        <dbReference type="ChEBI" id="CHEBI:57692"/>
    </ligand>
</feature>
<dbReference type="OrthoDB" id="432685at2759"/>
<evidence type="ECO:0000313" key="20">
    <source>
        <dbReference type="Proteomes" id="UP000305647"/>
    </source>
</evidence>
<dbReference type="Pfam" id="PF00970">
    <property type="entry name" value="FAD_binding_6"/>
    <property type="match status" value="1"/>
</dbReference>
<name>A0A4T0PSQ2_9BASI</name>
<evidence type="ECO:0000313" key="15">
    <source>
        <dbReference type="EMBL" id="TIC04638.1"/>
    </source>
</evidence>
<dbReference type="EMBL" id="SPRW01000005">
    <property type="protein sequence ID" value="TIC69914.1"/>
    <property type="molecule type" value="Genomic_DNA"/>
</dbReference>
<accession>A0A4T0PSQ2</accession>
<dbReference type="PANTHER" id="PTHR19370">
    <property type="entry name" value="NADH-CYTOCHROME B5 REDUCTASE"/>
    <property type="match status" value="1"/>
</dbReference>
<dbReference type="GO" id="GO:0090524">
    <property type="term" value="F:cytochrome-b5 reductase activity, acting on NADH"/>
    <property type="evidence" value="ECO:0007669"/>
    <property type="project" value="UniProtKB-EC"/>
</dbReference>
<dbReference type="Proteomes" id="UP000310685">
    <property type="component" value="Unassembled WGS sequence"/>
</dbReference>
<dbReference type="InterPro" id="IPR001709">
    <property type="entry name" value="Flavoprot_Pyr_Nucl_cyt_Rdtase"/>
</dbReference>
<evidence type="ECO:0000256" key="7">
    <source>
        <dbReference type="ARBA" id="ARBA00023002"/>
    </source>
</evidence>
<feature type="domain" description="FAD-binding FR-type" evidence="13">
    <location>
        <begin position="15"/>
        <end position="122"/>
    </location>
</feature>
<dbReference type="AlphaFoldDB" id="A0A4T0PSQ2"/>
<keyword evidence="6 11" id="KW-0274">FAD</keyword>
<dbReference type="Pfam" id="PF00175">
    <property type="entry name" value="NAD_binding_1"/>
    <property type="match status" value="1"/>
</dbReference>
<dbReference type="Proteomes" id="UP000305362">
    <property type="component" value="Unassembled WGS sequence"/>
</dbReference>
<dbReference type="EMBL" id="SPRH01000002">
    <property type="protein sequence ID" value="TIC04638.1"/>
    <property type="molecule type" value="Genomic_DNA"/>
</dbReference>
<gene>
    <name evidence="17" type="ORF">E3Q02_00739</name>
    <name evidence="18" type="ORF">E3Q03_00899</name>
    <name evidence="16" type="ORF">E3Q10_01098</name>
    <name evidence="15" type="ORF">E3Q17_00307</name>
    <name evidence="14" type="ORF">E3Q22_01040</name>
</gene>
<dbReference type="InterPro" id="IPR017938">
    <property type="entry name" value="Riboflavin_synthase-like_b-brl"/>
</dbReference>
<comment type="subcellular location">
    <subcellularLocation>
        <location evidence="2">Mitochondrion outer membrane</location>
        <topology evidence="2">Single-pass membrane protein</topology>
    </subcellularLocation>
</comment>
<dbReference type="PANTHER" id="PTHR19370:SF171">
    <property type="entry name" value="NADH-CYTOCHROME B5 REDUCTASE 2"/>
    <property type="match status" value="1"/>
</dbReference>
<evidence type="ECO:0000313" key="22">
    <source>
        <dbReference type="Proteomes" id="UP000309601"/>
    </source>
</evidence>
<evidence type="ECO:0000256" key="4">
    <source>
        <dbReference type="ARBA" id="ARBA00022630"/>
    </source>
</evidence>
<keyword evidence="9" id="KW-0496">Mitochondrion</keyword>
<dbReference type="EMBL" id="SPRC01000007">
    <property type="protein sequence ID" value="TIB81467.1"/>
    <property type="molecule type" value="Genomic_DNA"/>
</dbReference>
<evidence type="ECO:0000256" key="5">
    <source>
        <dbReference type="ARBA" id="ARBA00022787"/>
    </source>
</evidence>
<dbReference type="Proteomes" id="UP000305647">
    <property type="component" value="Unassembled WGS sequence"/>
</dbReference>
<dbReference type="Gene3D" id="3.40.50.80">
    <property type="entry name" value="Nucleotide-binding domain of ferredoxin-NADP reductase (FNR) module"/>
    <property type="match status" value="1"/>
</dbReference>
<dbReference type="FunFam" id="3.40.50.80:FF:000009">
    <property type="entry name" value="NADH-cytochrome b5 reductase"/>
    <property type="match status" value="1"/>
</dbReference>
<dbReference type="PRINTS" id="PR00406">
    <property type="entry name" value="CYTB5RDTASE"/>
</dbReference>
<feature type="binding site" evidence="11">
    <location>
        <position position="70"/>
    </location>
    <ligand>
        <name>FAD</name>
        <dbReference type="ChEBI" id="CHEBI:57692"/>
    </ligand>
</feature>
<keyword evidence="8 12" id="KW-0520">NAD</keyword>
<evidence type="ECO:0000256" key="10">
    <source>
        <dbReference type="ARBA" id="ARBA00047682"/>
    </source>
</evidence>
<sequence length="265" mass="29677">MVYRSPEPTTGIKSDGFAPHRLIRTEQVNHDVKRFTFALQSEDAYCGLNVNAITMLRWHKPGNKSAYLRPYTPTSEVTRKGEIEFTIKRYEGGKMTPHLHSLQVGDTVEMGKQIQKIEYVPNQWDHVVLIGGGSGITPLYQQLLHSLPDTSDKTKFTLIYGNKTPADILLKKEFDEFEKNYKDRFTMVYTVDQADDSWKGLTGFVTKDLIAQYAPSKDSNVKILVCGPPGQMKAVSGTKAEDGSQGEVEGALAELGYGTDKVFKF</sequence>
<keyword evidence="4 11" id="KW-0285">Flavoprotein</keyword>
<evidence type="ECO:0000313" key="21">
    <source>
        <dbReference type="Proteomes" id="UP000307169"/>
    </source>
</evidence>
<evidence type="ECO:0000313" key="17">
    <source>
        <dbReference type="EMBL" id="TIC69914.1"/>
    </source>
</evidence>
<protein>
    <recommendedName>
        <fullName evidence="12">NADH-cytochrome b5 reductase</fullName>
        <ecNumber evidence="12">1.6.2.2</ecNumber>
    </recommendedName>
</protein>
<evidence type="ECO:0000313" key="16">
    <source>
        <dbReference type="EMBL" id="TIC32707.1"/>
    </source>
</evidence>
<feature type="binding site" evidence="11">
    <location>
        <position position="69"/>
    </location>
    <ligand>
        <name>FAD</name>
        <dbReference type="ChEBI" id="CHEBI:57692"/>
    </ligand>
</feature>
<comment type="similarity">
    <text evidence="3 12">Belongs to the flavoprotein pyridine nucleotide cytochrome reductase family.</text>
</comment>
<evidence type="ECO:0000256" key="6">
    <source>
        <dbReference type="ARBA" id="ARBA00022827"/>
    </source>
</evidence>
<evidence type="ECO:0000256" key="8">
    <source>
        <dbReference type="ARBA" id="ARBA00023027"/>
    </source>
</evidence>
<dbReference type="Gene3D" id="2.40.30.10">
    <property type="entry name" value="Translation factors"/>
    <property type="match status" value="1"/>
</dbReference>
<dbReference type="Proteomes" id="UP000307169">
    <property type="component" value="Unassembled WGS sequence"/>
</dbReference>
<dbReference type="InterPro" id="IPR039261">
    <property type="entry name" value="FNR_nucleotide-bd"/>
</dbReference>
<feature type="binding site" evidence="11">
    <location>
        <position position="94"/>
    </location>
    <ligand>
        <name>FAD</name>
        <dbReference type="ChEBI" id="CHEBI:57692"/>
    </ligand>
</feature>
<dbReference type="EMBL" id="SPRO01000007">
    <property type="protein sequence ID" value="TIC32707.1"/>
    <property type="molecule type" value="Genomic_DNA"/>
</dbReference>
<dbReference type="Proteomes" id="UP000309601">
    <property type="component" value="Unassembled WGS sequence"/>
</dbReference>
<organism evidence="18 19">
    <name type="scientific">Wallemia mellicola</name>
    <dbReference type="NCBI Taxonomy" id="1708541"/>
    <lineage>
        <taxon>Eukaryota</taxon>
        <taxon>Fungi</taxon>
        <taxon>Dikarya</taxon>
        <taxon>Basidiomycota</taxon>
        <taxon>Wallemiomycotina</taxon>
        <taxon>Wallemiomycetes</taxon>
        <taxon>Wallemiales</taxon>
        <taxon>Wallemiaceae</taxon>
        <taxon>Wallemia</taxon>
    </lineage>
</organism>
<evidence type="ECO:0000313" key="14">
    <source>
        <dbReference type="EMBL" id="TIB81467.1"/>
    </source>
</evidence>
<dbReference type="InterPro" id="IPR008333">
    <property type="entry name" value="Cbr1-like_FAD-bd_dom"/>
</dbReference>
<evidence type="ECO:0000313" key="19">
    <source>
        <dbReference type="Proteomes" id="UP000305362"/>
    </source>
</evidence>
<dbReference type="EC" id="1.6.2.2" evidence="12"/>
<feature type="binding site" evidence="11">
    <location>
        <position position="71"/>
    </location>
    <ligand>
        <name>FAD</name>
        <dbReference type="ChEBI" id="CHEBI:57692"/>
    </ligand>
</feature>
<evidence type="ECO:0000259" key="13">
    <source>
        <dbReference type="PROSITE" id="PS51384"/>
    </source>
</evidence>
<evidence type="ECO:0000313" key="23">
    <source>
        <dbReference type="Proteomes" id="UP000310685"/>
    </source>
</evidence>
<dbReference type="GO" id="GO:0005741">
    <property type="term" value="C:mitochondrial outer membrane"/>
    <property type="evidence" value="ECO:0007669"/>
    <property type="project" value="UniProtKB-SubCell"/>
</dbReference>
<evidence type="ECO:0000256" key="11">
    <source>
        <dbReference type="PIRSR" id="PIRSR601834-1"/>
    </source>
</evidence>
<keyword evidence="7 12" id="KW-0560">Oxidoreductase</keyword>
<dbReference type="EMBL" id="SPRV01000006">
    <property type="protein sequence ID" value="TIC70714.1"/>
    <property type="molecule type" value="Genomic_DNA"/>
</dbReference>
<feature type="binding site" evidence="11">
    <location>
        <position position="88"/>
    </location>
    <ligand>
        <name>FAD</name>
        <dbReference type="ChEBI" id="CHEBI:57692"/>
    </ligand>
</feature>
<dbReference type="CDD" id="cd06183">
    <property type="entry name" value="cyt_b5_reduct_like"/>
    <property type="match status" value="1"/>
</dbReference>
<reference evidence="19 20" key="1">
    <citation type="submission" date="2019-03" db="EMBL/GenBank/DDBJ databases">
        <title>Sequencing 25 genomes of Wallemia mellicola.</title>
        <authorList>
            <person name="Gostincar C."/>
        </authorList>
    </citation>
    <scope>NUCLEOTIDE SEQUENCE [LARGE SCALE GENOMIC DNA]</scope>
    <source>
        <strain evidence="15 21">EXF-1262</strain>
        <strain evidence="17 22">EXF-1274</strain>
        <strain evidence="18 19">EXF-1277</strain>
        <strain evidence="14 23">EXF-6152</strain>
        <strain evidence="16 20">EXF-8738</strain>
    </source>
</reference>